<feature type="compositionally biased region" description="Basic residues" evidence="1">
    <location>
        <begin position="100"/>
        <end position="117"/>
    </location>
</feature>
<keyword evidence="4" id="KW-1185">Reference proteome</keyword>
<organism evidence="3 4">
    <name type="scientific">Cloeon dipterum</name>
    <dbReference type="NCBI Taxonomy" id="197152"/>
    <lineage>
        <taxon>Eukaryota</taxon>
        <taxon>Metazoa</taxon>
        <taxon>Ecdysozoa</taxon>
        <taxon>Arthropoda</taxon>
        <taxon>Hexapoda</taxon>
        <taxon>Insecta</taxon>
        <taxon>Pterygota</taxon>
        <taxon>Palaeoptera</taxon>
        <taxon>Ephemeroptera</taxon>
        <taxon>Pisciforma</taxon>
        <taxon>Baetidae</taxon>
        <taxon>Cloeon</taxon>
    </lineage>
</organism>
<feature type="signal peptide" evidence="2">
    <location>
        <begin position="1"/>
        <end position="20"/>
    </location>
</feature>
<evidence type="ECO:0000313" key="4">
    <source>
        <dbReference type="Proteomes" id="UP000494165"/>
    </source>
</evidence>
<feature type="chain" id="PRO_5035735339" evidence="2">
    <location>
        <begin position="21"/>
        <end position="193"/>
    </location>
</feature>
<proteinExistence type="predicted"/>
<evidence type="ECO:0000256" key="1">
    <source>
        <dbReference type="SAM" id="MobiDB-lite"/>
    </source>
</evidence>
<dbReference type="EMBL" id="CADEPI010000089">
    <property type="protein sequence ID" value="CAB3373738.1"/>
    <property type="molecule type" value="Genomic_DNA"/>
</dbReference>
<sequence length="193" mass="22526">MRTPTALLMMLLWTLYEIDARWLPDDQDTTINTRRTPEDRRNGEYLNSDTRRYLTLTNPRRRTWRNSPPAKPYNSHPWNNPRKLYEYDRIPPPTNYLLLTRRRAKNPTRGRQRRPKPRQTLDAPPPGKKPTPTAPKHSTCHKAGDDISHPKTWNNPHQPEKFATAPSTPQTTTAGDNRLNPKMAGNETNRHKP</sequence>
<dbReference type="AlphaFoldDB" id="A0A8S1CY66"/>
<keyword evidence="2" id="KW-0732">Signal</keyword>
<accession>A0A8S1CY66</accession>
<feature type="compositionally biased region" description="Pro residues" evidence="1">
    <location>
        <begin position="123"/>
        <end position="133"/>
    </location>
</feature>
<dbReference type="Proteomes" id="UP000494165">
    <property type="component" value="Unassembled WGS sequence"/>
</dbReference>
<feature type="compositionally biased region" description="Low complexity" evidence="1">
    <location>
        <begin position="163"/>
        <end position="174"/>
    </location>
</feature>
<reference evidence="3 4" key="1">
    <citation type="submission" date="2020-04" db="EMBL/GenBank/DDBJ databases">
        <authorList>
            <person name="Alioto T."/>
            <person name="Alioto T."/>
            <person name="Gomez Garrido J."/>
        </authorList>
    </citation>
    <scope>NUCLEOTIDE SEQUENCE [LARGE SCALE GENOMIC DNA]</scope>
</reference>
<gene>
    <name evidence="3" type="ORF">CLODIP_2_CD04561</name>
</gene>
<comment type="caution">
    <text evidence="3">The sequence shown here is derived from an EMBL/GenBank/DDBJ whole genome shotgun (WGS) entry which is preliminary data.</text>
</comment>
<evidence type="ECO:0000313" key="3">
    <source>
        <dbReference type="EMBL" id="CAB3373738.1"/>
    </source>
</evidence>
<feature type="region of interest" description="Disordered" evidence="1">
    <location>
        <begin position="27"/>
        <end position="193"/>
    </location>
</feature>
<protein>
    <submittedName>
        <fullName evidence="3">Uncharacterized protein</fullName>
    </submittedName>
</protein>
<evidence type="ECO:0000256" key="2">
    <source>
        <dbReference type="SAM" id="SignalP"/>
    </source>
</evidence>
<name>A0A8S1CY66_9INSE</name>